<dbReference type="Proteomes" id="UP001597451">
    <property type="component" value="Unassembled WGS sequence"/>
</dbReference>
<evidence type="ECO:0000313" key="1">
    <source>
        <dbReference type="EMBL" id="MFD2629512.1"/>
    </source>
</evidence>
<proteinExistence type="predicted"/>
<gene>
    <name evidence="1" type="ORF">ACFSUN_12040</name>
</gene>
<organism evidence="1 2">
    <name type="scientific">Oceanobacillus kapialis</name>
    <dbReference type="NCBI Taxonomy" id="481353"/>
    <lineage>
        <taxon>Bacteria</taxon>
        <taxon>Bacillati</taxon>
        <taxon>Bacillota</taxon>
        <taxon>Bacilli</taxon>
        <taxon>Bacillales</taxon>
        <taxon>Bacillaceae</taxon>
        <taxon>Oceanobacillus</taxon>
    </lineage>
</organism>
<comment type="caution">
    <text evidence="1">The sequence shown here is derived from an EMBL/GenBank/DDBJ whole genome shotgun (WGS) entry which is preliminary data.</text>
</comment>
<sequence length="76" mass="8796">MLWIFTQNKQSLINVHEVMVSGKKVVGVIYGSTLSDHKVLGKYHSEERATEILHDIFSEVEEWRGSMIMKFTMPEV</sequence>
<evidence type="ECO:0000313" key="2">
    <source>
        <dbReference type="Proteomes" id="UP001597451"/>
    </source>
</evidence>
<protein>
    <submittedName>
        <fullName evidence="1">Uncharacterized protein</fullName>
    </submittedName>
</protein>
<dbReference type="EMBL" id="JBHUMX010000036">
    <property type="protein sequence ID" value="MFD2629512.1"/>
    <property type="molecule type" value="Genomic_DNA"/>
</dbReference>
<keyword evidence="2" id="KW-1185">Reference proteome</keyword>
<dbReference type="RefSeq" id="WP_379562304.1">
    <property type="nucleotide sequence ID" value="NZ_JBHUMX010000036.1"/>
</dbReference>
<reference evidence="2" key="1">
    <citation type="journal article" date="2019" name="Int. J. Syst. Evol. Microbiol.">
        <title>The Global Catalogue of Microorganisms (GCM) 10K type strain sequencing project: providing services to taxonomists for standard genome sequencing and annotation.</title>
        <authorList>
            <consortium name="The Broad Institute Genomics Platform"/>
            <consortium name="The Broad Institute Genome Sequencing Center for Infectious Disease"/>
            <person name="Wu L."/>
            <person name="Ma J."/>
        </authorList>
    </citation>
    <scope>NUCLEOTIDE SEQUENCE [LARGE SCALE GENOMIC DNA]</scope>
    <source>
        <strain evidence="2">TISTR 1858</strain>
    </source>
</reference>
<name>A0ABW5Q1H2_9BACI</name>
<accession>A0ABW5Q1H2</accession>